<keyword evidence="1" id="KW-0472">Membrane</keyword>
<reference evidence="2 3" key="1">
    <citation type="submission" date="2017-10" db="EMBL/GenBank/DDBJ databases">
        <title>Nyctiphanis sp. nov., isolated from the stomach of the euphausiid Nyctiphanes simplex (Hansen, 1911) in the Gulf of California.</title>
        <authorList>
            <person name="Gomez-Gil B."/>
            <person name="Aguilar-Mendez M."/>
            <person name="Lopez-Cortes A."/>
            <person name="Gomez-Gutierrez J."/>
            <person name="Roque A."/>
            <person name="Lang E."/>
            <person name="Gonzalez-Castillo A."/>
        </authorList>
    </citation>
    <scope>NUCLEOTIDE SEQUENCE [LARGE SCALE GENOMIC DNA]</scope>
    <source>
        <strain evidence="2 3">CAIM 600</strain>
    </source>
</reference>
<protein>
    <submittedName>
        <fullName evidence="2">Uncharacterized protein</fullName>
    </submittedName>
</protein>
<evidence type="ECO:0000313" key="2">
    <source>
        <dbReference type="EMBL" id="RXJ73702.1"/>
    </source>
</evidence>
<keyword evidence="1" id="KW-0812">Transmembrane</keyword>
<proteinExistence type="predicted"/>
<evidence type="ECO:0000256" key="1">
    <source>
        <dbReference type="SAM" id="Phobius"/>
    </source>
</evidence>
<dbReference type="OrthoDB" id="9895418at2"/>
<evidence type="ECO:0000313" key="3">
    <source>
        <dbReference type="Proteomes" id="UP000290287"/>
    </source>
</evidence>
<name>A0A4Q0YRF8_9GAMM</name>
<comment type="caution">
    <text evidence="2">The sequence shown here is derived from an EMBL/GenBank/DDBJ whole genome shotgun (WGS) entry which is preliminary data.</text>
</comment>
<dbReference type="AlphaFoldDB" id="A0A4Q0YRF8"/>
<dbReference type="RefSeq" id="WP_129121866.1">
    <property type="nucleotide sequence ID" value="NZ_PEIB01000007.1"/>
</dbReference>
<keyword evidence="1" id="KW-1133">Transmembrane helix</keyword>
<accession>A0A4Q0YRF8</accession>
<sequence>MKKEMTINESNEINGGAAATMSIMTAIGVATAVFGLTGAAFSAAAALVGLVTAGIGLYQAVNQVFGDQADKARKFL</sequence>
<feature type="transmembrane region" description="Helical" evidence="1">
    <location>
        <begin position="12"/>
        <end position="34"/>
    </location>
</feature>
<dbReference type="EMBL" id="PEIB01000007">
    <property type="protein sequence ID" value="RXJ73702.1"/>
    <property type="molecule type" value="Genomic_DNA"/>
</dbReference>
<organism evidence="2 3">
    <name type="scientific">Veronia nyctiphanis</name>
    <dbReference type="NCBI Taxonomy" id="1278244"/>
    <lineage>
        <taxon>Bacteria</taxon>
        <taxon>Pseudomonadati</taxon>
        <taxon>Pseudomonadota</taxon>
        <taxon>Gammaproteobacteria</taxon>
        <taxon>Vibrionales</taxon>
        <taxon>Vibrionaceae</taxon>
        <taxon>Veronia</taxon>
    </lineage>
</organism>
<feature type="transmembrane region" description="Helical" evidence="1">
    <location>
        <begin position="40"/>
        <end position="61"/>
    </location>
</feature>
<dbReference type="Proteomes" id="UP000290287">
    <property type="component" value="Unassembled WGS sequence"/>
</dbReference>
<keyword evidence="3" id="KW-1185">Reference proteome</keyword>
<gene>
    <name evidence="2" type="ORF">CS022_08150</name>
</gene>